<dbReference type="RefSeq" id="WP_277830763.1">
    <property type="nucleotide sequence ID" value="NZ_JAAIVF010000001.1"/>
</dbReference>
<dbReference type="SMART" id="SM00347">
    <property type="entry name" value="HTH_MARR"/>
    <property type="match status" value="1"/>
</dbReference>
<dbReference type="InterPro" id="IPR036388">
    <property type="entry name" value="WH-like_DNA-bd_sf"/>
</dbReference>
<dbReference type="EMBL" id="JANRHA010000004">
    <property type="protein sequence ID" value="MDG3014384.1"/>
    <property type="molecule type" value="Genomic_DNA"/>
</dbReference>
<comment type="caution">
    <text evidence="2">The sequence shown here is derived from an EMBL/GenBank/DDBJ whole genome shotgun (WGS) entry which is preliminary data.</text>
</comment>
<name>A0A9X4M045_9ACTN</name>
<dbReference type="PANTHER" id="PTHR39515:SF2">
    <property type="entry name" value="HTH-TYPE TRANSCRIPTIONAL REGULATOR RV0880"/>
    <property type="match status" value="1"/>
</dbReference>
<keyword evidence="3" id="KW-1185">Reference proteome</keyword>
<evidence type="ECO:0000313" key="3">
    <source>
        <dbReference type="Proteomes" id="UP001152755"/>
    </source>
</evidence>
<feature type="domain" description="HTH marR-type" evidence="1">
    <location>
        <begin position="1"/>
        <end position="147"/>
    </location>
</feature>
<dbReference type="Gene3D" id="1.10.287.100">
    <property type="match status" value="1"/>
</dbReference>
<dbReference type="AlphaFoldDB" id="A0A9X4M045"/>
<dbReference type="InterPro" id="IPR052526">
    <property type="entry name" value="HTH-type_Bedaq_tolerance"/>
</dbReference>
<dbReference type="PANTHER" id="PTHR39515">
    <property type="entry name" value="CONSERVED PROTEIN"/>
    <property type="match status" value="1"/>
</dbReference>
<accession>A0A9X4M045</accession>
<dbReference type="SUPFAM" id="SSF46785">
    <property type="entry name" value="Winged helix' DNA-binding domain"/>
    <property type="match status" value="1"/>
</dbReference>
<evidence type="ECO:0000313" key="2">
    <source>
        <dbReference type="EMBL" id="MDG3014384.1"/>
    </source>
</evidence>
<evidence type="ECO:0000259" key="1">
    <source>
        <dbReference type="PROSITE" id="PS50995"/>
    </source>
</evidence>
<dbReference type="InterPro" id="IPR000835">
    <property type="entry name" value="HTH_MarR-typ"/>
</dbReference>
<dbReference type="Gene3D" id="1.10.10.10">
    <property type="entry name" value="Winged helix-like DNA-binding domain superfamily/Winged helix DNA-binding domain"/>
    <property type="match status" value="1"/>
</dbReference>
<dbReference type="Pfam" id="PF12802">
    <property type="entry name" value="MarR_2"/>
    <property type="match status" value="1"/>
</dbReference>
<gene>
    <name evidence="2" type="ORF">NVS88_07415</name>
</gene>
<dbReference type="PROSITE" id="PS50995">
    <property type="entry name" value="HTH_MARR_2"/>
    <property type="match status" value="1"/>
</dbReference>
<dbReference type="InterPro" id="IPR036390">
    <property type="entry name" value="WH_DNA-bd_sf"/>
</dbReference>
<organism evidence="2 3">
    <name type="scientific">Speluncibacter jeojiensis</name>
    <dbReference type="NCBI Taxonomy" id="2710754"/>
    <lineage>
        <taxon>Bacteria</taxon>
        <taxon>Bacillati</taxon>
        <taxon>Actinomycetota</taxon>
        <taxon>Actinomycetes</taxon>
        <taxon>Mycobacteriales</taxon>
        <taxon>Speluncibacteraceae</taxon>
        <taxon>Speluncibacter</taxon>
    </lineage>
</organism>
<reference evidence="2" key="1">
    <citation type="submission" date="2022-08" db="EMBL/GenBank/DDBJ databases">
        <title>Genome analysis of Corynebacteriales strain.</title>
        <authorList>
            <person name="Lee S.D."/>
        </authorList>
    </citation>
    <scope>NUCLEOTIDE SEQUENCE</scope>
    <source>
        <strain evidence="2">D3-21</strain>
    </source>
</reference>
<dbReference type="GO" id="GO:0003700">
    <property type="term" value="F:DNA-binding transcription factor activity"/>
    <property type="evidence" value="ECO:0007669"/>
    <property type="project" value="InterPro"/>
</dbReference>
<dbReference type="Proteomes" id="UP001152755">
    <property type="component" value="Unassembled WGS sequence"/>
</dbReference>
<proteinExistence type="predicted"/>
<protein>
    <submittedName>
        <fullName evidence="2">MarR family transcriptional regulator</fullName>
    </submittedName>
</protein>
<sequence length="156" mass="17204">MTAQPTDPGHVGDAGPDVTAFRDDVAALYRRLRSKRADHKLTPTQLQALGHLDREGSMTARELARFEQVTPQSIARTLAILEADDMVTRVPDPADARASVVSLTGHGRRTLAEDRARRSLWLADLLARDCTDAERQLLFEAGRIMRRLAAEPGRPA</sequence>